<dbReference type="SMART" id="SM00387">
    <property type="entry name" value="HATPase_c"/>
    <property type="match status" value="1"/>
</dbReference>
<dbReference type="InterPro" id="IPR003594">
    <property type="entry name" value="HATPase_dom"/>
</dbReference>
<dbReference type="InterPro" id="IPR004105">
    <property type="entry name" value="CheA-like_dim"/>
</dbReference>
<dbReference type="EC" id="2.7.13.3" evidence="2"/>
<feature type="region of interest" description="Disordered" evidence="8">
    <location>
        <begin position="365"/>
        <end position="384"/>
    </location>
</feature>
<dbReference type="SUPFAM" id="SSF50341">
    <property type="entry name" value="CheW-like"/>
    <property type="match status" value="1"/>
</dbReference>
<dbReference type="InterPro" id="IPR036890">
    <property type="entry name" value="HATPase_C_sf"/>
</dbReference>
<dbReference type="PRINTS" id="PR00344">
    <property type="entry name" value="BCTRLSENSOR"/>
</dbReference>
<gene>
    <name evidence="12" type="ORF">HB662_16060</name>
</gene>
<feature type="domain" description="HPt" evidence="11">
    <location>
        <begin position="1"/>
        <end position="101"/>
    </location>
</feature>
<keyword evidence="3 7" id="KW-0597">Phosphoprotein</keyword>
<evidence type="ECO:0000259" key="10">
    <source>
        <dbReference type="PROSITE" id="PS50851"/>
    </source>
</evidence>
<organism evidence="12 13">
    <name type="scientific">Falsiroseomonas frigidaquae</name>
    <dbReference type="NCBI Taxonomy" id="487318"/>
    <lineage>
        <taxon>Bacteria</taxon>
        <taxon>Pseudomonadati</taxon>
        <taxon>Pseudomonadota</taxon>
        <taxon>Alphaproteobacteria</taxon>
        <taxon>Acetobacterales</taxon>
        <taxon>Roseomonadaceae</taxon>
        <taxon>Falsiroseomonas</taxon>
    </lineage>
</organism>
<dbReference type="SMART" id="SM01231">
    <property type="entry name" value="H-kinase_dim"/>
    <property type="match status" value="1"/>
</dbReference>
<evidence type="ECO:0000256" key="7">
    <source>
        <dbReference type="PROSITE-ProRule" id="PRU00110"/>
    </source>
</evidence>
<name>A0ABX1F1T7_9PROT</name>
<dbReference type="PROSITE" id="PS50109">
    <property type="entry name" value="HIS_KIN"/>
    <property type="match status" value="1"/>
</dbReference>
<keyword evidence="13" id="KW-1185">Reference proteome</keyword>
<protein>
    <recommendedName>
        <fullName evidence="2">histidine kinase</fullName>
        <ecNumber evidence="2">2.7.13.3</ecNumber>
    </recommendedName>
</protein>
<dbReference type="Proteomes" id="UP000765160">
    <property type="component" value="Unassembled WGS sequence"/>
</dbReference>
<dbReference type="InterPro" id="IPR005467">
    <property type="entry name" value="His_kinase_dom"/>
</dbReference>
<keyword evidence="5" id="KW-0418">Kinase</keyword>
<evidence type="ECO:0000256" key="3">
    <source>
        <dbReference type="ARBA" id="ARBA00022553"/>
    </source>
</evidence>
<evidence type="ECO:0000259" key="9">
    <source>
        <dbReference type="PROSITE" id="PS50109"/>
    </source>
</evidence>
<evidence type="ECO:0000313" key="12">
    <source>
        <dbReference type="EMBL" id="NKE46302.1"/>
    </source>
</evidence>
<dbReference type="InterPro" id="IPR036097">
    <property type="entry name" value="HisK_dim/P_sf"/>
</dbReference>
<reference evidence="12 13" key="1">
    <citation type="submission" date="2020-03" db="EMBL/GenBank/DDBJ databases">
        <title>Roseomonas selenitidurans sp. nov. isolated from soil.</title>
        <authorList>
            <person name="Liu H."/>
        </authorList>
    </citation>
    <scope>NUCLEOTIDE SEQUENCE [LARGE SCALE GENOMIC DNA]</scope>
    <source>
        <strain evidence="12 13">JCM 15073</strain>
    </source>
</reference>
<feature type="compositionally biased region" description="Low complexity" evidence="8">
    <location>
        <begin position="365"/>
        <end position="374"/>
    </location>
</feature>
<dbReference type="Pfam" id="PF01627">
    <property type="entry name" value="Hpt"/>
    <property type="match status" value="1"/>
</dbReference>
<dbReference type="CDD" id="cd00088">
    <property type="entry name" value="HPT"/>
    <property type="match status" value="1"/>
</dbReference>
<dbReference type="InterPro" id="IPR036061">
    <property type="entry name" value="CheW-like_dom_sf"/>
</dbReference>
<dbReference type="Pfam" id="PF02518">
    <property type="entry name" value="HATPase_c"/>
    <property type="match status" value="1"/>
</dbReference>
<dbReference type="PROSITE" id="PS50851">
    <property type="entry name" value="CHEW"/>
    <property type="match status" value="1"/>
</dbReference>
<evidence type="ECO:0000256" key="6">
    <source>
        <dbReference type="ARBA" id="ARBA00023012"/>
    </source>
</evidence>
<evidence type="ECO:0000313" key="13">
    <source>
        <dbReference type="Proteomes" id="UP000765160"/>
    </source>
</evidence>
<evidence type="ECO:0000256" key="5">
    <source>
        <dbReference type="ARBA" id="ARBA00022777"/>
    </source>
</evidence>
<dbReference type="Gene3D" id="1.20.120.160">
    <property type="entry name" value="HPT domain"/>
    <property type="match status" value="1"/>
</dbReference>
<feature type="domain" description="CheW-like" evidence="10">
    <location>
        <begin position="641"/>
        <end position="772"/>
    </location>
</feature>
<keyword evidence="4" id="KW-0808">Transferase</keyword>
<comment type="catalytic activity">
    <reaction evidence="1">
        <text>ATP + protein L-histidine = ADP + protein N-phospho-L-histidine.</text>
        <dbReference type="EC" id="2.7.13.3"/>
    </reaction>
</comment>
<accession>A0ABX1F1T7</accession>
<dbReference type="InterPro" id="IPR037006">
    <property type="entry name" value="CheA-like_homodim_sf"/>
</dbReference>
<sequence>MNELLASFVTEARDLLAEAAEDLLALERTPDDEAAINRLFRSVHTLKGSSGLFDVAPLTRILHAAEDMFQAVREQGVALSAEMVDVALRTLDQTGLWIDALERNQTLPDTAAAASQTLAATLRAAFGSVATGGAAATAASPDTAPEAGAAAELLACFDATLRRVLSRESGSFRLITYEPDEACFFKGEDPLHLALQIPGMAALASTARSPWQTPDALDPFMCNLRFHALSRAGHDTLEALFRYVPEQVTILDIPAAALLHAIPAGAAPATPAANPLTGELLSAQLALLDAPAPEAERAGRWAAAADVARHVLQADGHNAAAASVAAAHAEAEAACLPGRLRSAIADVLANLAAVVPALAAAPAMPGRDAQARPAAEPPERTAPRTLRIDQEKIDQMMNLVGELIVAKNSLPFLARRAEQQFGQRELGREIQDQYSVIDRIAQELQGSVMAVRMMPMGQVFQRFPRLVRDLARKLGKQVELVIEGEQTEADKNVIETLFDPLLHMVRNCLDHAVEPPAERIALGKPETAIVKLAARQDSDQVVIEIIDDGRGLDPEKLKRKAYERGLIDEDRMAAMSDHEARMLIFAAGFSTAATISDVSGRGVGMDVVRNAVEKAGGRVALSSELGRGTTVRLNLPLSMAVTRVMTVTLHERLFGIPMDLIRETVRVPAADILRIKSSEAFLLRDRVVPLLRLASLLEMTEPEAAGDDVAVLVVRVGGQTIGLGITAFGEGMEVILKPLAGMLAALGGYAGTALLGDGRVLLVLDLKELIAT</sequence>
<feature type="modified residue" description="Phosphohistidine" evidence="7">
    <location>
        <position position="44"/>
    </location>
</feature>
<keyword evidence="6" id="KW-0902">Two-component regulatory system</keyword>
<dbReference type="InterPro" id="IPR004358">
    <property type="entry name" value="Sig_transdc_His_kin-like_C"/>
</dbReference>
<dbReference type="SUPFAM" id="SSF47226">
    <property type="entry name" value="Histidine-containing phosphotransfer domain, HPT domain"/>
    <property type="match status" value="1"/>
</dbReference>
<dbReference type="SMART" id="SM00260">
    <property type="entry name" value="CheW"/>
    <property type="match status" value="1"/>
</dbReference>
<dbReference type="PROSITE" id="PS50894">
    <property type="entry name" value="HPT"/>
    <property type="match status" value="1"/>
</dbReference>
<dbReference type="RefSeq" id="WP_168050801.1">
    <property type="nucleotide sequence ID" value="NZ_JAATJR010000004.1"/>
</dbReference>
<dbReference type="PANTHER" id="PTHR43395:SF1">
    <property type="entry name" value="CHEMOTAXIS PROTEIN CHEA"/>
    <property type="match status" value="1"/>
</dbReference>
<dbReference type="InterPro" id="IPR008207">
    <property type="entry name" value="Sig_transdc_His_kin_Hpt_dom"/>
</dbReference>
<dbReference type="InterPro" id="IPR036641">
    <property type="entry name" value="HPT_dom_sf"/>
</dbReference>
<dbReference type="Gene3D" id="2.40.50.180">
    <property type="entry name" value="CheA-289, Domain 4"/>
    <property type="match status" value="1"/>
</dbReference>
<dbReference type="PANTHER" id="PTHR43395">
    <property type="entry name" value="SENSOR HISTIDINE KINASE CHEA"/>
    <property type="match status" value="1"/>
</dbReference>
<comment type="caution">
    <text evidence="12">The sequence shown here is derived from an EMBL/GenBank/DDBJ whole genome shotgun (WGS) entry which is preliminary data.</text>
</comment>
<dbReference type="Gene3D" id="1.10.287.560">
    <property type="entry name" value="Histidine kinase CheA-like, homodimeric domain"/>
    <property type="match status" value="1"/>
</dbReference>
<dbReference type="InterPro" id="IPR051315">
    <property type="entry name" value="Bact_Chemotaxis_CheA"/>
</dbReference>
<dbReference type="Pfam" id="PF02895">
    <property type="entry name" value="H-kinase_dim"/>
    <property type="match status" value="1"/>
</dbReference>
<evidence type="ECO:0000256" key="2">
    <source>
        <dbReference type="ARBA" id="ARBA00012438"/>
    </source>
</evidence>
<evidence type="ECO:0000256" key="4">
    <source>
        <dbReference type="ARBA" id="ARBA00022679"/>
    </source>
</evidence>
<dbReference type="InterPro" id="IPR002545">
    <property type="entry name" value="CheW-lke_dom"/>
</dbReference>
<dbReference type="SUPFAM" id="SSF55874">
    <property type="entry name" value="ATPase domain of HSP90 chaperone/DNA topoisomerase II/histidine kinase"/>
    <property type="match status" value="1"/>
</dbReference>
<evidence type="ECO:0000256" key="8">
    <source>
        <dbReference type="SAM" id="MobiDB-lite"/>
    </source>
</evidence>
<dbReference type="EMBL" id="JAAVTX010000004">
    <property type="protein sequence ID" value="NKE46302.1"/>
    <property type="molecule type" value="Genomic_DNA"/>
</dbReference>
<feature type="domain" description="Histidine kinase" evidence="9">
    <location>
        <begin position="394"/>
        <end position="639"/>
    </location>
</feature>
<dbReference type="SMART" id="SM00073">
    <property type="entry name" value="HPT"/>
    <property type="match status" value="1"/>
</dbReference>
<proteinExistence type="predicted"/>
<dbReference type="Pfam" id="PF01584">
    <property type="entry name" value="CheW"/>
    <property type="match status" value="1"/>
</dbReference>
<evidence type="ECO:0000256" key="1">
    <source>
        <dbReference type="ARBA" id="ARBA00000085"/>
    </source>
</evidence>
<dbReference type="Gene3D" id="3.30.565.10">
    <property type="entry name" value="Histidine kinase-like ATPase, C-terminal domain"/>
    <property type="match status" value="1"/>
</dbReference>
<dbReference type="SUPFAM" id="SSF47384">
    <property type="entry name" value="Homodimeric domain of signal transducing histidine kinase"/>
    <property type="match status" value="1"/>
</dbReference>
<evidence type="ECO:0000259" key="11">
    <source>
        <dbReference type="PROSITE" id="PS50894"/>
    </source>
</evidence>
<dbReference type="CDD" id="cd16916">
    <property type="entry name" value="HATPase_CheA-like"/>
    <property type="match status" value="1"/>
</dbReference>